<protein>
    <recommendedName>
        <fullName evidence="2">Phytanoyl-CoA dioxygenase</fullName>
    </recommendedName>
</protein>
<feature type="non-terminal residue" evidence="1">
    <location>
        <position position="203"/>
    </location>
</feature>
<organism evidence="1">
    <name type="scientific">marine metagenome</name>
    <dbReference type="NCBI Taxonomy" id="408172"/>
    <lineage>
        <taxon>unclassified sequences</taxon>
        <taxon>metagenomes</taxon>
        <taxon>ecological metagenomes</taxon>
    </lineage>
</organism>
<dbReference type="EMBL" id="UINC01201311">
    <property type="protein sequence ID" value="SVE20594.1"/>
    <property type="molecule type" value="Genomic_DNA"/>
</dbReference>
<name>A0A383BL23_9ZZZZ</name>
<reference evidence="1" key="1">
    <citation type="submission" date="2018-05" db="EMBL/GenBank/DDBJ databases">
        <authorList>
            <person name="Lanie J.A."/>
            <person name="Ng W.-L."/>
            <person name="Kazmierczak K.M."/>
            <person name="Andrzejewski T.M."/>
            <person name="Davidsen T.M."/>
            <person name="Wayne K.J."/>
            <person name="Tettelin H."/>
            <person name="Glass J.I."/>
            <person name="Rusch D."/>
            <person name="Podicherti R."/>
            <person name="Tsui H.-C.T."/>
            <person name="Winkler M.E."/>
        </authorList>
    </citation>
    <scope>NUCLEOTIDE SEQUENCE</scope>
</reference>
<evidence type="ECO:0000313" key="1">
    <source>
        <dbReference type="EMBL" id="SVE20594.1"/>
    </source>
</evidence>
<evidence type="ECO:0008006" key="2">
    <source>
        <dbReference type="Google" id="ProtNLM"/>
    </source>
</evidence>
<accession>A0A383BL23</accession>
<dbReference type="AlphaFoldDB" id="A0A383BL23"/>
<proteinExistence type="predicted"/>
<sequence>MTEYKEHYQYCRELNPIEGGVYNSVYDLTVDSTLFGLDNGAYTDAYFNIIETIRQKIDDKIKHMNGCFKDPTGHAIRVNDWRDIKELYTLADYIMPIIEKDIFGCSAKIEFLHPYRNISSDMEGDDESNPQFVNSSWKWHYDDCPAEFVKLFIHLNRVTEESGCLKYIQDSDGSIPVLPSYRIAPHTDAPQSQEYVASRIPPE</sequence>
<gene>
    <name evidence="1" type="ORF">METZ01_LOCUS473448</name>
</gene>